<reference evidence="1" key="1">
    <citation type="journal article" date="2015" name="Nature">
        <title>Complex archaea that bridge the gap between prokaryotes and eukaryotes.</title>
        <authorList>
            <person name="Spang A."/>
            <person name="Saw J.H."/>
            <person name="Jorgensen S.L."/>
            <person name="Zaremba-Niedzwiedzka K."/>
            <person name="Martijn J."/>
            <person name="Lind A.E."/>
            <person name="van Eijk R."/>
            <person name="Schleper C."/>
            <person name="Guy L."/>
            <person name="Ettema T.J."/>
        </authorList>
    </citation>
    <scope>NUCLEOTIDE SEQUENCE</scope>
</reference>
<comment type="caution">
    <text evidence="1">The sequence shown here is derived from an EMBL/GenBank/DDBJ whole genome shotgun (WGS) entry which is preliminary data.</text>
</comment>
<gene>
    <name evidence="1" type="ORF">LCGC14_1556750</name>
</gene>
<dbReference type="InterPro" id="IPR003423">
    <property type="entry name" value="OMP_efflux"/>
</dbReference>
<dbReference type="PANTHER" id="PTHR30203">
    <property type="entry name" value="OUTER MEMBRANE CATION EFFLUX PROTEIN"/>
    <property type="match status" value="1"/>
</dbReference>
<proteinExistence type="predicted"/>
<dbReference type="Pfam" id="PF02321">
    <property type="entry name" value="OEP"/>
    <property type="match status" value="1"/>
</dbReference>
<dbReference type="SUPFAM" id="SSF56954">
    <property type="entry name" value="Outer membrane efflux proteins (OEP)"/>
    <property type="match status" value="1"/>
</dbReference>
<organism evidence="1">
    <name type="scientific">marine sediment metagenome</name>
    <dbReference type="NCBI Taxonomy" id="412755"/>
    <lineage>
        <taxon>unclassified sequences</taxon>
        <taxon>metagenomes</taxon>
        <taxon>ecological metagenomes</taxon>
    </lineage>
</organism>
<sequence length="415" mass="45998">MKVISSLILSSLIATAVPFVCVAETVTSSVPYSKEMTLADVSEQVYQRLPGKLAETKYGQLEQANRDLGNALFAEPATANLHLFSDAIGSSNGYQEWESSVDLPLWLPGQKQQQQSLSDKFAAELPAYQQALKLQAAGEVRQLIWQVKLAEAEVEQAKQLWETAKMLLNDVDSRVKAGDLASTERLLASSNSLSAHSTLLDAESRLQSQLKLYQLITGLSALPTDIEETAQVNATLPETHPKLALQEQIIQRLQAQVGLAQYDGAINPNLSVGVKRDRGDRQESYTNSIGVGVSLAFNDKAHRQPAIARASAELADAQVEQQTVYRELTSNLLNFQQRLLSTQQQLRLITEQNDTTQHYFKLQQRAFELGEINLVDLLRSQALANENSNQKRLLEVQEKQHLSQLNQAYGIGFTK</sequence>
<dbReference type="Gene3D" id="1.20.1600.10">
    <property type="entry name" value="Outer membrane efflux proteins (OEP)"/>
    <property type="match status" value="1"/>
</dbReference>
<dbReference type="GO" id="GO:0015562">
    <property type="term" value="F:efflux transmembrane transporter activity"/>
    <property type="evidence" value="ECO:0007669"/>
    <property type="project" value="InterPro"/>
</dbReference>
<protein>
    <recommendedName>
        <fullName evidence="2">Outer membrane efflux protein</fullName>
    </recommendedName>
</protein>
<evidence type="ECO:0000313" key="1">
    <source>
        <dbReference type="EMBL" id="KKM49592.1"/>
    </source>
</evidence>
<name>A0A0F9J9P9_9ZZZZ</name>
<dbReference type="EMBL" id="LAZR01011976">
    <property type="protein sequence ID" value="KKM49592.1"/>
    <property type="molecule type" value="Genomic_DNA"/>
</dbReference>
<dbReference type="PANTHER" id="PTHR30203:SF24">
    <property type="entry name" value="BLR4935 PROTEIN"/>
    <property type="match status" value="1"/>
</dbReference>
<dbReference type="AlphaFoldDB" id="A0A0F9J9P9"/>
<dbReference type="InterPro" id="IPR010131">
    <property type="entry name" value="MdtP/NodT-like"/>
</dbReference>
<accession>A0A0F9J9P9</accession>
<evidence type="ECO:0008006" key="2">
    <source>
        <dbReference type="Google" id="ProtNLM"/>
    </source>
</evidence>